<evidence type="ECO:0000313" key="2">
    <source>
        <dbReference type="EMBL" id="MFC7126897.1"/>
    </source>
</evidence>
<feature type="region of interest" description="Disordered" evidence="1">
    <location>
        <begin position="128"/>
        <end position="168"/>
    </location>
</feature>
<organism evidence="2 3">
    <name type="scientific">Halovenus rubra</name>
    <dbReference type="NCBI Taxonomy" id="869890"/>
    <lineage>
        <taxon>Archaea</taxon>
        <taxon>Methanobacteriati</taxon>
        <taxon>Methanobacteriota</taxon>
        <taxon>Stenosarchaea group</taxon>
        <taxon>Halobacteria</taxon>
        <taxon>Halobacteriales</taxon>
        <taxon>Haloarculaceae</taxon>
        <taxon>Halovenus</taxon>
    </lineage>
</organism>
<protein>
    <recommendedName>
        <fullName evidence="4">Transposase</fullName>
    </recommendedName>
</protein>
<dbReference type="Proteomes" id="UP001596414">
    <property type="component" value="Unassembled WGS sequence"/>
</dbReference>
<comment type="caution">
    <text evidence="2">The sequence shown here is derived from an EMBL/GenBank/DDBJ whole genome shotgun (WGS) entry which is preliminary data.</text>
</comment>
<evidence type="ECO:0008006" key="4">
    <source>
        <dbReference type="Google" id="ProtNLM"/>
    </source>
</evidence>
<dbReference type="RefSeq" id="WP_267637258.1">
    <property type="nucleotide sequence ID" value="NZ_JAODIY010000009.1"/>
</dbReference>
<gene>
    <name evidence="2" type="ORF">ACFQJ7_12835</name>
</gene>
<feature type="compositionally biased region" description="Basic and acidic residues" evidence="1">
    <location>
        <begin position="144"/>
        <end position="164"/>
    </location>
</feature>
<sequence>MSTTLNETWQSNRASDLSRSEAALISAHWSEVTAHLVPPGIAWQWGECAISHKVKCNWEDDRLIRRAPDGRRWVTTEALWCHVIDRAADDEVVGVDARGQQVLDAPSQSESSRVLAPKNRSLGRAVQATLTGDTTDPPAGLDWDGVRENQMKDPTRKSDRELAAEHPAQSRLQTFAHYARDAWDVNVPWFRDPVRVPTGNVY</sequence>
<accession>A0ABD5XAG7</accession>
<evidence type="ECO:0000256" key="1">
    <source>
        <dbReference type="SAM" id="MobiDB-lite"/>
    </source>
</evidence>
<name>A0ABD5XAG7_9EURY</name>
<proteinExistence type="predicted"/>
<dbReference type="EMBL" id="JBHSZQ010000047">
    <property type="protein sequence ID" value="MFC7126897.1"/>
    <property type="molecule type" value="Genomic_DNA"/>
</dbReference>
<reference evidence="2 3" key="1">
    <citation type="journal article" date="2014" name="Int. J. Syst. Evol. Microbiol.">
        <title>Complete genome sequence of Corynebacterium casei LMG S-19264T (=DSM 44701T), isolated from a smear-ripened cheese.</title>
        <authorList>
            <consortium name="US DOE Joint Genome Institute (JGI-PGF)"/>
            <person name="Walter F."/>
            <person name="Albersmeier A."/>
            <person name="Kalinowski J."/>
            <person name="Ruckert C."/>
        </authorList>
    </citation>
    <scope>NUCLEOTIDE SEQUENCE [LARGE SCALE GENOMIC DNA]</scope>
    <source>
        <strain evidence="2 3">CGMCC 4.7215</strain>
    </source>
</reference>
<dbReference type="AlphaFoldDB" id="A0ABD5XAG7"/>
<evidence type="ECO:0000313" key="3">
    <source>
        <dbReference type="Proteomes" id="UP001596414"/>
    </source>
</evidence>